<sequence>MKNEYDRLVKREYLLELNNIGKWVNDMMKSYEKRSGKRNYTDDAIKSQDSSKLQISGWNEFIAADDAKKRVENEFPIFLKKLYKMASESDSLFNIMRDSLVKLQKLVLPRSSTGLMRLRRKLGEEILKQQGRVSNAFVDMFKTLEKTESEGRNDLRRSTNDIHALITRELGSFLTDITRNAASLARLCYSTDKDFRKAMDNVKKASEGHKKILLKAERRVNKEMAKEDELTDKDEIEFEKASGANKAALERTRGNIRNRAEASSNALTLWKEEYVGRGEIKLNTTFPRAISKSEKDINNEKKDLDYKLKSDEKLYERSARRLGGEFNRDLKKTKKQAITVKLNADMDIKDLLKEFFRVLKMEDGRGSKFYRELQEHLRKSSEVVNGIGENANNEKDNYLEEIGRLKSMLETAANSEASKIETSDKTVGQLYSQETNLLANSLADTVNRNREDATRTSKTFEEWLASLGLNSERDMSNVGDEVSQTEEDINIAVKDIDNNIKTRVGKDDKALAILMRILEAGMNDGELNAISRENENRARLNNIINNLRREAGADDKTNEADMNKYDNDVKDRYDEILSAESSVYSTGDDNEKDIERVLSSSREGVSDIINELKAASSEYKSSEIPIKTKENSLKIAVRNIDDVSNDNIKGLDESDKIDNAKAKADINKLIQALKYNITGSMGGKVAILANQFGVSERRMKEIIESLKRAEKEQTTTLGEIKGDLNGIESNSKNEKVNTQKELANILSSAKRETDEEIHKTELNNNNEITKAERLMLDMVNDNSGISAVGAREEGRSVYKALDFISKGEDKLRRLNMEEDAAVNMADELYKDKLPERDRGIKALERELNLENIKRESDKESVLHELLRRAKDRAKEVNITMLNLNKSIDHIESILQGSQDSIFKTAIKSSDITEAFIEKLREVMLKDKEAVLETQRRSISDLEHKYNLLVSATEEESSLVNNEINTYNISVNERTNMLDNTLSKVTQDAERVGKTDEEMNNYIDDELINEAKDSENEFNKIHKTVKDDSQIFKDKLSVMNDNINDKLNKDEDRLKEANMKDTEKISDYLNDIEGQATRGGNVIGYNKAAVDGFNKELNDESVISDNELTAMMHVAMANAFKIEDYISLNKNSSLNQTARVDDALNIFTRLISAYLQEEALERKDVKDRLDLLQADYEERIAEHIKSFAEPTGGANKILRKYEERERENVLMQKALKAHAMALLRNVRDNDLTGIKRGIDILSDNIESTAKTIDKARSKSLSILQRHIGDSIEDFSKRLLRITLDNKEE</sequence>
<evidence type="ECO:0000313" key="2">
    <source>
        <dbReference type="EMBL" id="KAF4656153.1"/>
    </source>
</evidence>
<keyword evidence="1" id="KW-0175">Coiled coil</keyword>
<proteinExistence type="predicted"/>
<name>A0A7J6LAC8_PERCH</name>
<dbReference type="Proteomes" id="UP000591131">
    <property type="component" value="Unassembled WGS sequence"/>
</dbReference>
<protein>
    <submittedName>
        <fullName evidence="2">Uncharacterized protein</fullName>
    </submittedName>
</protein>
<accession>A0A7J6LAC8</accession>
<keyword evidence="3" id="KW-1185">Reference proteome</keyword>
<organism evidence="2 3">
    <name type="scientific">Perkinsus chesapeaki</name>
    <name type="common">Clam parasite</name>
    <name type="synonym">Perkinsus andrewsi</name>
    <dbReference type="NCBI Taxonomy" id="330153"/>
    <lineage>
        <taxon>Eukaryota</taxon>
        <taxon>Sar</taxon>
        <taxon>Alveolata</taxon>
        <taxon>Perkinsozoa</taxon>
        <taxon>Perkinsea</taxon>
        <taxon>Perkinsida</taxon>
        <taxon>Perkinsidae</taxon>
        <taxon>Perkinsus</taxon>
    </lineage>
</organism>
<comment type="caution">
    <text evidence="2">The sequence shown here is derived from an EMBL/GenBank/DDBJ whole genome shotgun (WGS) entry which is preliminary data.</text>
</comment>
<gene>
    <name evidence="2" type="ORF">FOL47_009119</name>
</gene>
<evidence type="ECO:0000313" key="3">
    <source>
        <dbReference type="Proteomes" id="UP000591131"/>
    </source>
</evidence>
<evidence type="ECO:0000256" key="1">
    <source>
        <dbReference type="SAM" id="Coils"/>
    </source>
</evidence>
<reference evidence="2 3" key="1">
    <citation type="submission" date="2020-04" db="EMBL/GenBank/DDBJ databases">
        <title>Perkinsus chesapeaki whole genome sequence.</title>
        <authorList>
            <person name="Bogema D.R."/>
        </authorList>
    </citation>
    <scope>NUCLEOTIDE SEQUENCE [LARGE SCALE GENOMIC DNA]</scope>
    <source>
        <strain evidence="2">ATCC PRA-425</strain>
    </source>
</reference>
<dbReference type="EMBL" id="JAAPAO010000615">
    <property type="protein sequence ID" value="KAF4656153.1"/>
    <property type="molecule type" value="Genomic_DNA"/>
</dbReference>
<feature type="coiled-coil region" evidence="1">
    <location>
        <begin position="840"/>
        <end position="886"/>
    </location>
</feature>